<feature type="transmembrane region" description="Helical" evidence="2">
    <location>
        <begin position="144"/>
        <end position="167"/>
    </location>
</feature>
<feature type="compositionally biased region" description="Low complexity" evidence="1">
    <location>
        <begin position="227"/>
        <end position="248"/>
    </location>
</feature>
<keyword evidence="2" id="KW-0812">Transmembrane</keyword>
<evidence type="ECO:0000256" key="1">
    <source>
        <dbReference type="SAM" id="MobiDB-lite"/>
    </source>
</evidence>
<comment type="caution">
    <text evidence="3">The sequence shown here is derived from an EMBL/GenBank/DDBJ whole genome shotgun (WGS) entry which is preliminary data.</text>
</comment>
<dbReference type="AlphaFoldDB" id="A0A372M3Q2"/>
<dbReference type="EMBL" id="QUAK01000108">
    <property type="protein sequence ID" value="RFU84937.1"/>
    <property type="molecule type" value="Genomic_DNA"/>
</dbReference>
<feature type="transmembrane region" description="Helical" evidence="2">
    <location>
        <begin position="303"/>
        <end position="325"/>
    </location>
</feature>
<feature type="compositionally biased region" description="Gly residues" evidence="1">
    <location>
        <begin position="178"/>
        <end position="190"/>
    </location>
</feature>
<accession>A0A372M3Q2</accession>
<proteinExistence type="predicted"/>
<keyword evidence="4" id="KW-1185">Reference proteome</keyword>
<dbReference type="RefSeq" id="WP_128557429.1">
    <property type="nucleotide sequence ID" value="NZ_QUAK01000108.1"/>
</dbReference>
<evidence type="ECO:0000313" key="3">
    <source>
        <dbReference type="EMBL" id="RFU84937.1"/>
    </source>
</evidence>
<feature type="transmembrane region" description="Helical" evidence="2">
    <location>
        <begin position="353"/>
        <end position="373"/>
    </location>
</feature>
<sequence length="467" mass="46014">MLALRLARGAHPVVLLRRLSVAAASAGTGFLLLCTLAHALGHPQAAGGSLLRLAWCVAPVAATIQLAVAVSRTDPGVRPRAGLSAVGLGPARLMTLAAVSTGLSCLLGSAVALLFFLHLRGDLSGLPFDGAARELLAADQPLPLPATLTLLAVVPVAAALASGLVLLPRRGAKPAGTGRPGGPGQSGGSGQSTASGRSAQEAPAEPELLDPAALGVEVPGEGRNVEAPPIAAPAGAPASDTPSPADAPFLSVPEPPAPAPAPTGLPWGVALMAAGVALEMYAARSGETGLPLPGRLAGGTPAAVLLGLAVTAVGLALAGPGLTYLCGKLLQAVRPGAARLLGGRVLQEEARRIGRPLGVVCAVAAVAVAIATLHERSPALREGAATSMGPLTLLGAGLVAGCTTLTLLSAAVESRQERSLTSSALLRLGAPVSLLRASVGLRLAVLLAVFGPLTWAIGRLATLGVTS</sequence>
<feature type="transmembrane region" description="Helical" evidence="2">
    <location>
        <begin position="393"/>
        <end position="412"/>
    </location>
</feature>
<feature type="transmembrane region" description="Helical" evidence="2">
    <location>
        <begin position="49"/>
        <end position="70"/>
    </location>
</feature>
<dbReference type="Proteomes" id="UP000263094">
    <property type="component" value="Unassembled WGS sequence"/>
</dbReference>
<feature type="transmembrane region" description="Helical" evidence="2">
    <location>
        <begin position="264"/>
        <end position="283"/>
    </location>
</feature>
<organism evidence="3 4">
    <name type="scientific">Streptomyces triticagri</name>
    <dbReference type="NCBI Taxonomy" id="2293568"/>
    <lineage>
        <taxon>Bacteria</taxon>
        <taxon>Bacillati</taxon>
        <taxon>Actinomycetota</taxon>
        <taxon>Actinomycetes</taxon>
        <taxon>Kitasatosporales</taxon>
        <taxon>Streptomycetaceae</taxon>
        <taxon>Streptomyces</taxon>
    </lineage>
</organism>
<feature type="transmembrane region" description="Helical" evidence="2">
    <location>
        <begin position="433"/>
        <end position="457"/>
    </location>
</feature>
<keyword evidence="2" id="KW-0472">Membrane</keyword>
<dbReference type="OrthoDB" id="4216285at2"/>
<name>A0A372M3Q2_9ACTN</name>
<feature type="region of interest" description="Disordered" evidence="1">
    <location>
        <begin position="171"/>
        <end position="257"/>
    </location>
</feature>
<protein>
    <submittedName>
        <fullName evidence="3">Uncharacterized protein</fullName>
    </submittedName>
</protein>
<feature type="compositionally biased region" description="Low complexity" evidence="1">
    <location>
        <begin position="191"/>
        <end position="214"/>
    </location>
</feature>
<evidence type="ECO:0000313" key="4">
    <source>
        <dbReference type="Proteomes" id="UP000263094"/>
    </source>
</evidence>
<gene>
    <name evidence="3" type="ORF">DY218_19885</name>
</gene>
<keyword evidence="2" id="KW-1133">Transmembrane helix</keyword>
<evidence type="ECO:0000256" key="2">
    <source>
        <dbReference type="SAM" id="Phobius"/>
    </source>
</evidence>
<feature type="transmembrane region" description="Helical" evidence="2">
    <location>
        <begin position="91"/>
        <end position="117"/>
    </location>
</feature>
<reference evidence="3 4" key="1">
    <citation type="submission" date="2018-08" db="EMBL/GenBank/DDBJ databases">
        <title>Isolation, diversity and antifungal activity of Actinobacteria from wheat.</title>
        <authorList>
            <person name="Han C."/>
        </authorList>
    </citation>
    <scope>NUCLEOTIDE SEQUENCE [LARGE SCALE GENOMIC DNA]</scope>
    <source>
        <strain evidence="3 4">NEAU-YY421</strain>
    </source>
</reference>